<feature type="chain" id="PRO_5016362515" description="Secreted protein" evidence="2">
    <location>
        <begin position="24"/>
        <end position="137"/>
    </location>
</feature>
<dbReference type="RefSeq" id="XP_025365741.1">
    <property type="nucleotide sequence ID" value="XM_025509523.1"/>
</dbReference>
<sequence>MGVRCVHRLVPLALSLLFDSFRARRLNTQARRAEWLASLIHPAVAAAAAAKQEALEGGARRAGRADQHHLEITVKQAGKRAGPSERAGERESERERERESGQCSQVVPIHQRRGLTWLPLLPSPPPFVTTSPSSHHQ</sequence>
<name>A0A316V0Q3_9BASI</name>
<gene>
    <name evidence="3" type="ORF">BDZ90DRAFT_36452</name>
</gene>
<feature type="region of interest" description="Disordered" evidence="1">
    <location>
        <begin position="54"/>
        <end position="137"/>
    </location>
</feature>
<proteinExistence type="predicted"/>
<evidence type="ECO:0000256" key="1">
    <source>
        <dbReference type="SAM" id="MobiDB-lite"/>
    </source>
</evidence>
<dbReference type="EMBL" id="KZ819662">
    <property type="protein sequence ID" value="PWN31129.1"/>
    <property type="molecule type" value="Genomic_DNA"/>
</dbReference>
<feature type="compositionally biased region" description="Basic and acidic residues" evidence="1">
    <location>
        <begin position="82"/>
        <end position="100"/>
    </location>
</feature>
<dbReference type="AlphaFoldDB" id="A0A316V0Q3"/>
<feature type="signal peptide" evidence="2">
    <location>
        <begin position="1"/>
        <end position="23"/>
    </location>
</feature>
<evidence type="ECO:0000313" key="4">
    <source>
        <dbReference type="Proteomes" id="UP000245884"/>
    </source>
</evidence>
<keyword evidence="2" id="KW-0732">Signal</keyword>
<accession>A0A316V0Q3</accession>
<feature type="compositionally biased region" description="Low complexity" evidence="1">
    <location>
        <begin position="128"/>
        <end position="137"/>
    </location>
</feature>
<evidence type="ECO:0000256" key="2">
    <source>
        <dbReference type="SAM" id="SignalP"/>
    </source>
</evidence>
<evidence type="ECO:0008006" key="5">
    <source>
        <dbReference type="Google" id="ProtNLM"/>
    </source>
</evidence>
<dbReference type="GeneID" id="37031346"/>
<dbReference type="Proteomes" id="UP000245884">
    <property type="component" value="Unassembled WGS sequence"/>
</dbReference>
<reference evidence="3 4" key="1">
    <citation type="journal article" date="2018" name="Mol. Biol. Evol.">
        <title>Broad Genomic Sampling Reveals a Smut Pathogenic Ancestry of the Fungal Clade Ustilaginomycotina.</title>
        <authorList>
            <person name="Kijpornyongpan T."/>
            <person name="Mondo S.J."/>
            <person name="Barry K."/>
            <person name="Sandor L."/>
            <person name="Lee J."/>
            <person name="Lipzen A."/>
            <person name="Pangilinan J."/>
            <person name="LaButti K."/>
            <person name="Hainaut M."/>
            <person name="Henrissat B."/>
            <person name="Grigoriev I.V."/>
            <person name="Spatafora J.W."/>
            <person name="Aime M.C."/>
        </authorList>
    </citation>
    <scope>NUCLEOTIDE SEQUENCE [LARGE SCALE GENOMIC DNA]</scope>
    <source>
        <strain evidence="3 4">MCA 5214</strain>
    </source>
</reference>
<protein>
    <recommendedName>
        <fullName evidence="5">Secreted protein</fullName>
    </recommendedName>
</protein>
<keyword evidence="4" id="KW-1185">Reference proteome</keyword>
<organism evidence="3 4">
    <name type="scientific">Jaminaea rosea</name>
    <dbReference type="NCBI Taxonomy" id="1569628"/>
    <lineage>
        <taxon>Eukaryota</taxon>
        <taxon>Fungi</taxon>
        <taxon>Dikarya</taxon>
        <taxon>Basidiomycota</taxon>
        <taxon>Ustilaginomycotina</taxon>
        <taxon>Exobasidiomycetes</taxon>
        <taxon>Microstromatales</taxon>
        <taxon>Microstromatales incertae sedis</taxon>
        <taxon>Jaminaea</taxon>
    </lineage>
</organism>
<feature type="compositionally biased region" description="Basic and acidic residues" evidence="1">
    <location>
        <begin position="63"/>
        <end position="72"/>
    </location>
</feature>
<evidence type="ECO:0000313" key="3">
    <source>
        <dbReference type="EMBL" id="PWN31129.1"/>
    </source>
</evidence>